<dbReference type="AlphaFoldDB" id="A0A9K3J7N1"/>
<reference evidence="1" key="2">
    <citation type="submission" date="2020-06" db="EMBL/GenBank/DDBJ databases">
        <title>Helianthus annuus Genome sequencing and assembly Release 2.</title>
        <authorList>
            <person name="Gouzy J."/>
            <person name="Langlade N."/>
            <person name="Munos S."/>
        </authorList>
    </citation>
    <scope>NUCLEOTIDE SEQUENCE</scope>
    <source>
        <tissue evidence="1">Leaves</tissue>
    </source>
</reference>
<accession>A0A9K3J7N1</accession>
<dbReference type="Proteomes" id="UP000215914">
    <property type="component" value="Unassembled WGS sequence"/>
</dbReference>
<organism evidence="1 2">
    <name type="scientific">Helianthus annuus</name>
    <name type="common">Common sunflower</name>
    <dbReference type="NCBI Taxonomy" id="4232"/>
    <lineage>
        <taxon>Eukaryota</taxon>
        <taxon>Viridiplantae</taxon>
        <taxon>Streptophyta</taxon>
        <taxon>Embryophyta</taxon>
        <taxon>Tracheophyta</taxon>
        <taxon>Spermatophyta</taxon>
        <taxon>Magnoliopsida</taxon>
        <taxon>eudicotyledons</taxon>
        <taxon>Gunneridae</taxon>
        <taxon>Pentapetalae</taxon>
        <taxon>asterids</taxon>
        <taxon>campanulids</taxon>
        <taxon>Asterales</taxon>
        <taxon>Asteraceae</taxon>
        <taxon>Asteroideae</taxon>
        <taxon>Heliantheae alliance</taxon>
        <taxon>Heliantheae</taxon>
        <taxon>Helianthus</taxon>
    </lineage>
</organism>
<reference evidence="1" key="1">
    <citation type="journal article" date="2017" name="Nature">
        <title>The sunflower genome provides insights into oil metabolism, flowering and Asterid evolution.</title>
        <authorList>
            <person name="Badouin H."/>
            <person name="Gouzy J."/>
            <person name="Grassa C.J."/>
            <person name="Murat F."/>
            <person name="Staton S.E."/>
            <person name="Cottret L."/>
            <person name="Lelandais-Briere C."/>
            <person name="Owens G.L."/>
            <person name="Carrere S."/>
            <person name="Mayjonade B."/>
            <person name="Legrand L."/>
            <person name="Gill N."/>
            <person name="Kane N.C."/>
            <person name="Bowers J.E."/>
            <person name="Hubner S."/>
            <person name="Bellec A."/>
            <person name="Berard A."/>
            <person name="Berges H."/>
            <person name="Blanchet N."/>
            <person name="Boniface M.C."/>
            <person name="Brunel D."/>
            <person name="Catrice O."/>
            <person name="Chaidir N."/>
            <person name="Claudel C."/>
            <person name="Donnadieu C."/>
            <person name="Faraut T."/>
            <person name="Fievet G."/>
            <person name="Helmstetter N."/>
            <person name="King M."/>
            <person name="Knapp S.J."/>
            <person name="Lai Z."/>
            <person name="Le Paslier M.C."/>
            <person name="Lippi Y."/>
            <person name="Lorenzon L."/>
            <person name="Mandel J.R."/>
            <person name="Marage G."/>
            <person name="Marchand G."/>
            <person name="Marquand E."/>
            <person name="Bret-Mestries E."/>
            <person name="Morien E."/>
            <person name="Nambeesan S."/>
            <person name="Nguyen T."/>
            <person name="Pegot-Espagnet P."/>
            <person name="Pouilly N."/>
            <person name="Raftis F."/>
            <person name="Sallet E."/>
            <person name="Schiex T."/>
            <person name="Thomas J."/>
            <person name="Vandecasteele C."/>
            <person name="Vares D."/>
            <person name="Vear F."/>
            <person name="Vautrin S."/>
            <person name="Crespi M."/>
            <person name="Mangin B."/>
            <person name="Burke J.M."/>
            <person name="Salse J."/>
            <person name="Munos S."/>
            <person name="Vincourt P."/>
            <person name="Rieseberg L.H."/>
            <person name="Langlade N.B."/>
        </authorList>
    </citation>
    <scope>NUCLEOTIDE SEQUENCE</scope>
    <source>
        <tissue evidence="1">Leaves</tissue>
    </source>
</reference>
<evidence type="ECO:0000313" key="2">
    <source>
        <dbReference type="Proteomes" id="UP000215914"/>
    </source>
</evidence>
<dbReference type="EMBL" id="MNCJ02000319">
    <property type="protein sequence ID" value="KAF5809866.1"/>
    <property type="molecule type" value="Genomic_DNA"/>
</dbReference>
<protein>
    <submittedName>
        <fullName evidence="1">Uncharacterized protein</fullName>
    </submittedName>
</protein>
<keyword evidence="2" id="KW-1185">Reference proteome</keyword>
<proteinExistence type="predicted"/>
<sequence>MDGGLWEEERWVVRRLGGGQSGGSEAFRWSLWWWLDGGWSGSGEAQRLQG</sequence>
<dbReference type="Gramene" id="mRNA:HanXRQr2_Chr04g0162521">
    <property type="protein sequence ID" value="CDS:HanXRQr2_Chr04g0162521.1"/>
    <property type="gene ID" value="HanXRQr2_Chr04g0162521"/>
</dbReference>
<gene>
    <name evidence="1" type="ORF">HanXRQr2_Chr04g0162521</name>
</gene>
<name>A0A9K3J7N1_HELAN</name>
<evidence type="ECO:0000313" key="1">
    <source>
        <dbReference type="EMBL" id="KAF5809866.1"/>
    </source>
</evidence>
<comment type="caution">
    <text evidence="1">The sequence shown here is derived from an EMBL/GenBank/DDBJ whole genome shotgun (WGS) entry which is preliminary data.</text>
</comment>